<gene>
    <name evidence="9" type="ORF">BJB45_15035</name>
</gene>
<evidence type="ECO:0000259" key="8">
    <source>
        <dbReference type="Pfam" id="PF06808"/>
    </source>
</evidence>
<evidence type="ECO:0000256" key="5">
    <source>
        <dbReference type="ARBA" id="ARBA00022989"/>
    </source>
</evidence>
<feature type="domain" description="TRAP C4-dicarboxylate transport system permease DctM subunit" evidence="8">
    <location>
        <begin position="6"/>
        <end position="416"/>
    </location>
</feature>
<feature type="transmembrane region" description="Helical" evidence="7">
    <location>
        <begin position="335"/>
        <end position="352"/>
    </location>
</feature>
<keyword evidence="3 7" id="KW-0997">Cell inner membrane</keyword>
<dbReference type="Proteomes" id="UP000019113">
    <property type="component" value="Unassembled WGS sequence"/>
</dbReference>
<evidence type="ECO:0000256" key="4">
    <source>
        <dbReference type="ARBA" id="ARBA00022692"/>
    </source>
</evidence>
<feature type="transmembrane region" description="Helical" evidence="7">
    <location>
        <begin position="242"/>
        <end position="262"/>
    </location>
</feature>
<feature type="transmembrane region" description="Helical" evidence="7">
    <location>
        <begin position="46"/>
        <end position="69"/>
    </location>
</feature>
<name>W1N6S0_9GAMM</name>
<keyword evidence="5 7" id="KW-1133">Transmembrane helix</keyword>
<dbReference type="PANTHER" id="PTHR33362">
    <property type="entry name" value="SIALIC ACID TRAP TRANSPORTER PERMEASE PROTEIN SIAT-RELATED"/>
    <property type="match status" value="1"/>
</dbReference>
<evidence type="ECO:0000313" key="9">
    <source>
        <dbReference type="EMBL" id="ERL51214.1"/>
    </source>
</evidence>
<keyword evidence="7" id="KW-0813">Transport</keyword>
<dbReference type="GO" id="GO:0005886">
    <property type="term" value="C:plasma membrane"/>
    <property type="evidence" value="ECO:0007669"/>
    <property type="project" value="UniProtKB-SubCell"/>
</dbReference>
<comment type="function">
    <text evidence="7">Part of the tripartite ATP-independent periplasmic (TRAP) transport system.</text>
</comment>
<keyword evidence="2" id="KW-1003">Cell membrane</keyword>
<comment type="subunit">
    <text evidence="7">The complex comprises the extracytoplasmic solute receptor protein and the two transmembrane proteins.</text>
</comment>
<dbReference type="STRING" id="1178482.AR456_01045"/>
<evidence type="ECO:0000256" key="7">
    <source>
        <dbReference type="RuleBase" id="RU369079"/>
    </source>
</evidence>
<feature type="transmembrane region" description="Helical" evidence="7">
    <location>
        <begin position="170"/>
        <end position="192"/>
    </location>
</feature>
<evidence type="ECO:0000256" key="1">
    <source>
        <dbReference type="ARBA" id="ARBA00004429"/>
    </source>
</evidence>
<dbReference type="PIRSF" id="PIRSF006066">
    <property type="entry name" value="HI0050"/>
    <property type="match status" value="1"/>
</dbReference>
<protein>
    <recommendedName>
        <fullName evidence="7">TRAP transporter large permease protein</fullName>
    </recommendedName>
</protein>
<proteinExistence type="inferred from homology"/>
<dbReference type="KEGG" id="hhu:AR456_01045"/>
<comment type="similarity">
    <text evidence="7">Belongs to the TRAP transporter large permease family.</text>
</comment>
<dbReference type="GO" id="GO:0022857">
    <property type="term" value="F:transmembrane transporter activity"/>
    <property type="evidence" value="ECO:0007669"/>
    <property type="project" value="UniProtKB-UniRule"/>
</dbReference>
<reference evidence="9 10" key="1">
    <citation type="submission" date="2013-08" db="EMBL/GenBank/DDBJ databases">
        <title>draft genome of Halomonas huanghegensis, strain BJGMM-B45T.</title>
        <authorList>
            <person name="Miao C."/>
            <person name="Wan Y."/>
            <person name="Jin W."/>
        </authorList>
    </citation>
    <scope>NUCLEOTIDE SEQUENCE [LARGE SCALE GENOMIC DNA]</scope>
    <source>
        <strain evidence="9 10">BJGMM-B45</strain>
    </source>
</reference>
<organism evidence="9 10">
    <name type="scientific">Halomonas huangheensis</name>
    <dbReference type="NCBI Taxonomy" id="1178482"/>
    <lineage>
        <taxon>Bacteria</taxon>
        <taxon>Pseudomonadati</taxon>
        <taxon>Pseudomonadota</taxon>
        <taxon>Gammaproteobacteria</taxon>
        <taxon>Oceanospirillales</taxon>
        <taxon>Halomonadaceae</taxon>
        <taxon>Halomonas</taxon>
    </lineage>
</organism>
<feature type="transmembrane region" description="Helical" evidence="7">
    <location>
        <begin position="6"/>
        <end position="34"/>
    </location>
</feature>
<dbReference type="NCBIfam" id="TIGR00786">
    <property type="entry name" value="dctM"/>
    <property type="match status" value="1"/>
</dbReference>
<dbReference type="OrthoDB" id="9796052at2"/>
<keyword evidence="4 7" id="KW-0812">Transmembrane</keyword>
<dbReference type="InterPro" id="IPR004681">
    <property type="entry name" value="TRAP_DctM"/>
</dbReference>
<comment type="caution">
    <text evidence="9">The sequence shown here is derived from an EMBL/GenBank/DDBJ whole genome shotgun (WGS) entry which is preliminary data.</text>
</comment>
<dbReference type="EMBL" id="AVBC01000033">
    <property type="protein sequence ID" value="ERL51214.1"/>
    <property type="molecule type" value="Genomic_DNA"/>
</dbReference>
<comment type="subcellular location">
    <subcellularLocation>
        <location evidence="1 7">Cell inner membrane</location>
        <topology evidence="1 7">Multi-pass membrane protein</topology>
    </subcellularLocation>
</comment>
<dbReference type="AlphaFoldDB" id="W1N6S0"/>
<feature type="transmembrane region" description="Helical" evidence="7">
    <location>
        <begin position="396"/>
        <end position="420"/>
    </location>
</feature>
<keyword evidence="6 7" id="KW-0472">Membrane</keyword>
<dbReference type="eggNOG" id="COG1593">
    <property type="taxonomic scope" value="Bacteria"/>
</dbReference>
<feature type="transmembrane region" description="Helical" evidence="7">
    <location>
        <begin position="358"/>
        <end position="384"/>
    </location>
</feature>
<accession>W1N6S0</accession>
<dbReference type="PANTHER" id="PTHR33362:SF2">
    <property type="entry name" value="TRAP TRANSPORTER LARGE PERMEASE PROTEIN"/>
    <property type="match status" value="1"/>
</dbReference>
<feature type="transmembrane region" description="Helical" evidence="7">
    <location>
        <begin position="312"/>
        <end position="330"/>
    </location>
</feature>
<dbReference type="PATRIC" id="fig|1178482.3.peg.2180"/>
<keyword evidence="10" id="KW-1185">Reference proteome</keyword>
<sequence>MTLAMLAVFMIHVLLGLPLFIVLLATAVVGFLFVDSSMIPRMMPQQFFGGIDAYSLMAIPLFILAGNLMNASQLTDRLMALARLLVGQLRGGMGHVNVVSSVFFAGVNGSAVADTSALGSLLIPAMRKEGYSTAFSAGLTAGSSLIGPIIPPSIFMILYASLTNTSVGDLFLAGVIPGLLLGLAFMAMNAIYARRHRLPRSGGLPNARQLATASWQALPALVAPFIIVAGIVMGMVTPTESGALTTLYVALYGIAIGSLRGAGVWRAIIDTTRLTAAIFVIMAASSTVSWLLSYAQVPSQFVALLSPWVDQPIVVLLLLSAITFVTGMFMEEVSALMLLTPIFIPVATMAGIDPVHLGIIITLNITIALITPPMGACVFVAAAISRLEITALFRTIWPFVVTALLVLVALILMPQLTLWLPNLLG</sequence>
<feature type="transmembrane region" description="Helical" evidence="7">
    <location>
        <begin position="213"/>
        <end position="236"/>
    </location>
</feature>
<feature type="transmembrane region" description="Helical" evidence="7">
    <location>
        <begin position="135"/>
        <end position="158"/>
    </location>
</feature>
<dbReference type="InterPro" id="IPR010656">
    <property type="entry name" value="DctM"/>
</dbReference>
<dbReference type="RefSeq" id="WP_021819131.1">
    <property type="nucleotide sequence ID" value="NZ_AVBC01000033.1"/>
</dbReference>
<dbReference type="Pfam" id="PF06808">
    <property type="entry name" value="DctM"/>
    <property type="match status" value="1"/>
</dbReference>
<evidence type="ECO:0000256" key="2">
    <source>
        <dbReference type="ARBA" id="ARBA00022475"/>
    </source>
</evidence>
<feature type="transmembrane region" description="Helical" evidence="7">
    <location>
        <begin position="274"/>
        <end position="292"/>
    </location>
</feature>
<evidence type="ECO:0000256" key="3">
    <source>
        <dbReference type="ARBA" id="ARBA00022519"/>
    </source>
</evidence>
<evidence type="ECO:0000313" key="10">
    <source>
        <dbReference type="Proteomes" id="UP000019113"/>
    </source>
</evidence>
<evidence type="ECO:0000256" key="6">
    <source>
        <dbReference type="ARBA" id="ARBA00023136"/>
    </source>
</evidence>